<gene>
    <name evidence="2" type="ORF">MARPO_0044s0048</name>
</gene>
<feature type="compositionally biased region" description="Polar residues" evidence="1">
    <location>
        <begin position="53"/>
        <end position="65"/>
    </location>
</feature>
<proteinExistence type="predicted"/>
<reference evidence="3" key="1">
    <citation type="journal article" date="2017" name="Cell">
        <title>Insights into land plant evolution garnered from the Marchantia polymorpha genome.</title>
        <authorList>
            <person name="Bowman J.L."/>
            <person name="Kohchi T."/>
            <person name="Yamato K.T."/>
            <person name="Jenkins J."/>
            <person name="Shu S."/>
            <person name="Ishizaki K."/>
            <person name="Yamaoka S."/>
            <person name="Nishihama R."/>
            <person name="Nakamura Y."/>
            <person name="Berger F."/>
            <person name="Adam C."/>
            <person name="Aki S.S."/>
            <person name="Althoff F."/>
            <person name="Araki T."/>
            <person name="Arteaga-Vazquez M.A."/>
            <person name="Balasubrmanian S."/>
            <person name="Barry K."/>
            <person name="Bauer D."/>
            <person name="Boehm C.R."/>
            <person name="Briginshaw L."/>
            <person name="Caballero-Perez J."/>
            <person name="Catarino B."/>
            <person name="Chen F."/>
            <person name="Chiyoda S."/>
            <person name="Chovatia M."/>
            <person name="Davies K.M."/>
            <person name="Delmans M."/>
            <person name="Demura T."/>
            <person name="Dierschke T."/>
            <person name="Dolan L."/>
            <person name="Dorantes-Acosta A.E."/>
            <person name="Eklund D.M."/>
            <person name="Florent S.N."/>
            <person name="Flores-Sandoval E."/>
            <person name="Fujiyama A."/>
            <person name="Fukuzawa H."/>
            <person name="Galik B."/>
            <person name="Grimanelli D."/>
            <person name="Grimwood J."/>
            <person name="Grossniklaus U."/>
            <person name="Hamada T."/>
            <person name="Haseloff J."/>
            <person name="Hetherington A.J."/>
            <person name="Higo A."/>
            <person name="Hirakawa Y."/>
            <person name="Hundley H.N."/>
            <person name="Ikeda Y."/>
            <person name="Inoue K."/>
            <person name="Inoue S.I."/>
            <person name="Ishida S."/>
            <person name="Jia Q."/>
            <person name="Kakita M."/>
            <person name="Kanazawa T."/>
            <person name="Kawai Y."/>
            <person name="Kawashima T."/>
            <person name="Kennedy M."/>
            <person name="Kinose K."/>
            <person name="Kinoshita T."/>
            <person name="Kohara Y."/>
            <person name="Koide E."/>
            <person name="Komatsu K."/>
            <person name="Kopischke S."/>
            <person name="Kubo M."/>
            <person name="Kyozuka J."/>
            <person name="Lagercrantz U."/>
            <person name="Lin S.S."/>
            <person name="Lindquist E."/>
            <person name="Lipzen A.M."/>
            <person name="Lu C.W."/>
            <person name="De Luna E."/>
            <person name="Martienssen R.A."/>
            <person name="Minamino N."/>
            <person name="Mizutani M."/>
            <person name="Mizutani M."/>
            <person name="Mochizuki N."/>
            <person name="Monte I."/>
            <person name="Mosher R."/>
            <person name="Nagasaki H."/>
            <person name="Nakagami H."/>
            <person name="Naramoto S."/>
            <person name="Nishitani K."/>
            <person name="Ohtani M."/>
            <person name="Okamoto T."/>
            <person name="Okumura M."/>
            <person name="Phillips J."/>
            <person name="Pollak B."/>
            <person name="Reinders A."/>
            <person name="Rovekamp M."/>
            <person name="Sano R."/>
            <person name="Sawa S."/>
            <person name="Schmid M.W."/>
            <person name="Shirakawa M."/>
            <person name="Solano R."/>
            <person name="Spunde A."/>
            <person name="Suetsugu N."/>
            <person name="Sugano S."/>
            <person name="Sugiyama A."/>
            <person name="Sun R."/>
            <person name="Suzuki Y."/>
            <person name="Takenaka M."/>
            <person name="Takezawa D."/>
            <person name="Tomogane H."/>
            <person name="Tsuzuki M."/>
            <person name="Ueda T."/>
            <person name="Umeda M."/>
            <person name="Ward J.M."/>
            <person name="Watanabe Y."/>
            <person name="Yazaki K."/>
            <person name="Yokoyama R."/>
            <person name="Yoshitake Y."/>
            <person name="Yotsui I."/>
            <person name="Zachgo S."/>
            <person name="Schmutz J."/>
        </authorList>
    </citation>
    <scope>NUCLEOTIDE SEQUENCE [LARGE SCALE GENOMIC DNA]</scope>
    <source>
        <strain evidence="3">Tak-1</strain>
    </source>
</reference>
<feature type="region of interest" description="Disordered" evidence="1">
    <location>
        <begin position="53"/>
        <end position="84"/>
    </location>
</feature>
<protein>
    <submittedName>
        <fullName evidence="2">Uncharacterized protein</fullName>
    </submittedName>
</protein>
<dbReference type="Proteomes" id="UP000244005">
    <property type="component" value="Unassembled WGS sequence"/>
</dbReference>
<evidence type="ECO:0000313" key="2">
    <source>
        <dbReference type="EMBL" id="PTQ39580.1"/>
    </source>
</evidence>
<name>A0A2R6X0F3_MARPO</name>
<organism evidence="2 3">
    <name type="scientific">Marchantia polymorpha</name>
    <name type="common">Common liverwort</name>
    <name type="synonym">Marchantia aquatica</name>
    <dbReference type="NCBI Taxonomy" id="3197"/>
    <lineage>
        <taxon>Eukaryota</taxon>
        <taxon>Viridiplantae</taxon>
        <taxon>Streptophyta</taxon>
        <taxon>Embryophyta</taxon>
        <taxon>Marchantiophyta</taxon>
        <taxon>Marchantiopsida</taxon>
        <taxon>Marchantiidae</taxon>
        <taxon>Marchantiales</taxon>
        <taxon>Marchantiaceae</taxon>
        <taxon>Marchantia</taxon>
    </lineage>
</organism>
<dbReference type="AlphaFoldDB" id="A0A2R6X0F3"/>
<evidence type="ECO:0000256" key="1">
    <source>
        <dbReference type="SAM" id="MobiDB-lite"/>
    </source>
</evidence>
<dbReference type="EMBL" id="KZ772716">
    <property type="protein sequence ID" value="PTQ39580.1"/>
    <property type="molecule type" value="Genomic_DNA"/>
</dbReference>
<evidence type="ECO:0000313" key="3">
    <source>
        <dbReference type="Proteomes" id="UP000244005"/>
    </source>
</evidence>
<accession>A0A2R6X0F3</accession>
<sequence length="84" mass="9053">MRATCLTIHVKTTNSLELNSSEFENGSIGEQMCESRPRMNILGKLSVTNPTEDLQTQTGLQSVTLPSGAPGEANMLHPLAKTKP</sequence>
<keyword evidence="3" id="KW-1185">Reference proteome</keyword>